<keyword evidence="1" id="KW-1133">Transmembrane helix</keyword>
<organism evidence="2 3">
    <name type="scientific">Limosilactobacillus fastidiosus</name>
    <dbReference type="NCBI Taxonomy" id="2759855"/>
    <lineage>
        <taxon>Bacteria</taxon>
        <taxon>Bacillati</taxon>
        <taxon>Bacillota</taxon>
        <taxon>Bacilli</taxon>
        <taxon>Lactobacillales</taxon>
        <taxon>Lactobacillaceae</taxon>
        <taxon>Limosilactobacillus</taxon>
    </lineage>
</organism>
<gene>
    <name evidence="2" type="ORF">H5R63_06400</name>
</gene>
<keyword evidence="1" id="KW-0812">Transmembrane</keyword>
<name>A0A7W3TZZ9_9LACO</name>
<keyword evidence="1" id="KW-0472">Membrane</keyword>
<evidence type="ECO:0000313" key="2">
    <source>
        <dbReference type="EMBL" id="MBB1086411.1"/>
    </source>
</evidence>
<feature type="transmembrane region" description="Helical" evidence="1">
    <location>
        <begin position="12"/>
        <end position="38"/>
    </location>
</feature>
<accession>A0A7W3TZZ9</accession>
<sequence length="63" mass="7086">MINEVLHSRLIAFFLGLWAMYCASIGAYDGALFIPFIYGMLLLLNHLDQKKSEGSRNAHAQSK</sequence>
<dbReference type="RefSeq" id="WP_182581278.1">
    <property type="nucleotide sequence ID" value="NZ_JACIUY010000059.1"/>
</dbReference>
<protein>
    <submittedName>
        <fullName evidence="2">Uncharacterized protein</fullName>
    </submittedName>
</protein>
<dbReference type="EMBL" id="JACIUY010000059">
    <property type="protein sequence ID" value="MBB1086411.1"/>
    <property type="molecule type" value="Genomic_DNA"/>
</dbReference>
<proteinExistence type="predicted"/>
<dbReference type="Proteomes" id="UP000518255">
    <property type="component" value="Unassembled WGS sequence"/>
</dbReference>
<evidence type="ECO:0000256" key="1">
    <source>
        <dbReference type="SAM" id="Phobius"/>
    </source>
</evidence>
<dbReference type="AlphaFoldDB" id="A0A7W3TZZ9"/>
<evidence type="ECO:0000313" key="3">
    <source>
        <dbReference type="Proteomes" id="UP000518255"/>
    </source>
</evidence>
<reference evidence="2 3" key="1">
    <citation type="submission" date="2020-07" db="EMBL/GenBank/DDBJ databases">
        <title>Description of Limosilactobacillus balticus sp. nov., Limosilactobacillus agrestis sp. nov., Limosilactobacillus albertensis sp. nov., Limosilactobacillus rudii sp. nov., Limosilactobacillus fastidiosus sp. nov., five novel Limosilactobacillus species isolated from the vertebrate gastrointestinal tract, and proposal of 6 subspecies of Limosilactobacillus reuteri adapted to the gastrointestinal tract of specific vertebrate hosts.</title>
        <authorList>
            <person name="Li F."/>
            <person name="Cheng C."/>
            <person name="Zheng J."/>
            <person name="Quevedo R.M."/>
            <person name="Li J."/>
            <person name="Roos S."/>
            <person name="Gaenzle M.G."/>
            <person name="Walter J."/>
        </authorList>
    </citation>
    <scope>NUCLEOTIDE SEQUENCE [LARGE SCALE GENOMIC DNA]</scope>
    <source>
        <strain evidence="2 3">WF-MA3-C</strain>
    </source>
</reference>
<comment type="caution">
    <text evidence="2">The sequence shown here is derived from an EMBL/GenBank/DDBJ whole genome shotgun (WGS) entry which is preliminary data.</text>
</comment>